<sequence length="175" mass="20136">MTKRSGPSDDPAAQWSADRTTFQRIYDVLVGTTNTASAQQFAEWADCSENGARQALEQLVEMGIAERATARPALYRRNPSYFRWKRVETLAREHNTSDLRARLEELLEADQGFQEKYGVPDPDAVVVADDPDESHEELHDRWEDLTEWRTTRRDITLLKRAVQRAESSNNDRARV</sequence>
<dbReference type="GeneID" id="71856257"/>
<protein>
    <recommendedName>
        <fullName evidence="3">Transcription regulator TrmB N-terminal domain-containing protein</fullName>
    </recommendedName>
</protein>
<dbReference type="Proteomes" id="UP001595821">
    <property type="component" value="Unassembled WGS sequence"/>
</dbReference>
<dbReference type="InterPro" id="IPR055766">
    <property type="entry name" value="DUF7342"/>
</dbReference>
<dbReference type="Pfam" id="PF24033">
    <property type="entry name" value="DUF7342"/>
    <property type="match status" value="1"/>
</dbReference>
<comment type="caution">
    <text evidence="1">The sequence shown here is derived from an EMBL/GenBank/DDBJ whole genome shotgun (WGS) entry which is preliminary data.</text>
</comment>
<evidence type="ECO:0000313" key="1">
    <source>
        <dbReference type="EMBL" id="MFC4248006.1"/>
    </source>
</evidence>
<name>A0ABD5P146_9EURY</name>
<evidence type="ECO:0008006" key="3">
    <source>
        <dbReference type="Google" id="ProtNLM"/>
    </source>
</evidence>
<gene>
    <name evidence="1" type="ORF">ACFOZ7_13820</name>
</gene>
<proteinExistence type="predicted"/>
<organism evidence="1 2">
    <name type="scientific">Natribaculum luteum</name>
    <dbReference type="NCBI Taxonomy" id="1586232"/>
    <lineage>
        <taxon>Archaea</taxon>
        <taxon>Methanobacteriati</taxon>
        <taxon>Methanobacteriota</taxon>
        <taxon>Stenosarchaea group</taxon>
        <taxon>Halobacteria</taxon>
        <taxon>Halobacteriales</taxon>
        <taxon>Natrialbaceae</taxon>
        <taxon>Natribaculum</taxon>
    </lineage>
</organism>
<dbReference type="RefSeq" id="WP_246975296.1">
    <property type="nucleotide sequence ID" value="NZ_CP095398.1"/>
</dbReference>
<dbReference type="EMBL" id="JBHSDJ010000110">
    <property type="protein sequence ID" value="MFC4248006.1"/>
    <property type="molecule type" value="Genomic_DNA"/>
</dbReference>
<reference evidence="1 2" key="1">
    <citation type="journal article" date="2014" name="Int. J. Syst. Evol. Microbiol.">
        <title>Complete genome sequence of Corynebacterium casei LMG S-19264T (=DSM 44701T), isolated from a smear-ripened cheese.</title>
        <authorList>
            <consortium name="US DOE Joint Genome Institute (JGI-PGF)"/>
            <person name="Walter F."/>
            <person name="Albersmeier A."/>
            <person name="Kalinowski J."/>
            <person name="Ruckert C."/>
        </authorList>
    </citation>
    <scope>NUCLEOTIDE SEQUENCE [LARGE SCALE GENOMIC DNA]</scope>
    <source>
        <strain evidence="1 2">IBRC-M 10912</strain>
    </source>
</reference>
<evidence type="ECO:0000313" key="2">
    <source>
        <dbReference type="Proteomes" id="UP001595821"/>
    </source>
</evidence>
<dbReference type="AlphaFoldDB" id="A0ABD5P146"/>
<accession>A0ABD5P146</accession>